<dbReference type="InterPro" id="IPR050490">
    <property type="entry name" value="Bact_solute-bd_prot1"/>
</dbReference>
<dbReference type="SUPFAM" id="SSF53850">
    <property type="entry name" value="Periplasmic binding protein-like II"/>
    <property type="match status" value="1"/>
</dbReference>
<evidence type="ECO:0000313" key="3">
    <source>
        <dbReference type="EMBL" id="MFC5405828.1"/>
    </source>
</evidence>
<keyword evidence="2" id="KW-0732">Signal</keyword>
<dbReference type="Proteomes" id="UP001596113">
    <property type="component" value="Unassembled WGS sequence"/>
</dbReference>
<dbReference type="Gene3D" id="3.40.190.10">
    <property type="entry name" value="Periplasmic binding protein-like II"/>
    <property type="match status" value="2"/>
</dbReference>
<dbReference type="RefSeq" id="WP_378137470.1">
    <property type="nucleotide sequence ID" value="NZ_JBHSMI010000052.1"/>
</dbReference>
<evidence type="ECO:0000256" key="2">
    <source>
        <dbReference type="SAM" id="SignalP"/>
    </source>
</evidence>
<accession>A0ABW0HZR5</accession>
<dbReference type="CDD" id="cd13580">
    <property type="entry name" value="PBP2_AlgQ_like_1"/>
    <property type="match status" value="1"/>
</dbReference>
<evidence type="ECO:0000313" key="4">
    <source>
        <dbReference type="Proteomes" id="UP001596113"/>
    </source>
</evidence>
<feature type="region of interest" description="Disordered" evidence="1">
    <location>
        <begin position="27"/>
        <end position="52"/>
    </location>
</feature>
<keyword evidence="4" id="KW-1185">Reference proteome</keyword>
<dbReference type="PANTHER" id="PTHR43649">
    <property type="entry name" value="ARABINOSE-BINDING PROTEIN-RELATED"/>
    <property type="match status" value="1"/>
</dbReference>
<name>A0ABW0HZR5_9BACL</name>
<gene>
    <name evidence="3" type="ORF">ACFPOF_24060</name>
</gene>
<protein>
    <submittedName>
        <fullName evidence="3">Extracellular solute-binding protein</fullName>
    </submittedName>
</protein>
<proteinExistence type="predicted"/>
<dbReference type="PROSITE" id="PS51257">
    <property type="entry name" value="PROKAR_LIPOPROTEIN"/>
    <property type="match status" value="1"/>
</dbReference>
<evidence type="ECO:0000256" key="1">
    <source>
        <dbReference type="SAM" id="MobiDB-lite"/>
    </source>
</evidence>
<dbReference type="EMBL" id="JBHSMI010000052">
    <property type="protein sequence ID" value="MFC5405828.1"/>
    <property type="molecule type" value="Genomic_DNA"/>
</dbReference>
<sequence>MKHKGLKLGMTGLLAAIMLAVTACSGQESGGKKEETTPPSGNQLEEKAKDPLGKFDPPIELTAARDIGGKKFRDGESISNNVWSRLYEEALGVKIKYLWTTSGGYDQKLNVSIASGALPDMFPVNSSQLKQLIDSGQIEDLTKVYEQYASDTTKQIMGEDPDQLKSATFKGKLMAIPVVGSPSDTSQVLWIRQDWLDKLGLPGPKTMQDVEAIAKAFVTQDPDGNQKNDTFGISVGQSLDQGNIGSLRGFFNGYHAYPKLWYKDASGKFVYGSVQPEIKNALAKLREMFKEGLIDKEFVVKPIDKINEQLVGGKVGIEYGAWWNPAYPLQSGIDQNPEARWVSYGIPSADSTPAKITFDFPASQYIVIKKGTKHPEAAVKMLNLMVKKAYEERDIENYFIAKDGFEYNGYPLLYASKVDGNLDIHLNLTQALEKKDPSSLNAEEASYYDRILAYRNGDLKQWYEEGMHGKSSAWPSVKEKIDKGLVQKPGFFGAPTDTMAQKGGVLTKLELETFSKIIMGEVSLDEFDKFVENWHKLGGDQIASEIEAWYSNL</sequence>
<dbReference type="Pfam" id="PF01547">
    <property type="entry name" value="SBP_bac_1"/>
    <property type="match status" value="1"/>
</dbReference>
<dbReference type="InterPro" id="IPR006059">
    <property type="entry name" value="SBP"/>
</dbReference>
<dbReference type="PANTHER" id="PTHR43649:SF12">
    <property type="entry name" value="DIACETYLCHITOBIOSE BINDING PROTEIN DASA"/>
    <property type="match status" value="1"/>
</dbReference>
<comment type="caution">
    <text evidence="3">The sequence shown here is derived from an EMBL/GenBank/DDBJ whole genome shotgun (WGS) entry which is preliminary data.</text>
</comment>
<feature type="chain" id="PRO_5045928042" evidence="2">
    <location>
        <begin position="24"/>
        <end position="553"/>
    </location>
</feature>
<organism evidence="3 4">
    <name type="scientific">Cohnella soli</name>
    <dbReference type="NCBI Taxonomy" id="425005"/>
    <lineage>
        <taxon>Bacteria</taxon>
        <taxon>Bacillati</taxon>
        <taxon>Bacillota</taxon>
        <taxon>Bacilli</taxon>
        <taxon>Bacillales</taxon>
        <taxon>Paenibacillaceae</taxon>
        <taxon>Cohnella</taxon>
    </lineage>
</organism>
<feature type="signal peptide" evidence="2">
    <location>
        <begin position="1"/>
        <end position="23"/>
    </location>
</feature>
<reference evidence="4" key="1">
    <citation type="journal article" date="2019" name="Int. J. Syst. Evol. Microbiol.">
        <title>The Global Catalogue of Microorganisms (GCM) 10K type strain sequencing project: providing services to taxonomists for standard genome sequencing and annotation.</title>
        <authorList>
            <consortium name="The Broad Institute Genomics Platform"/>
            <consortium name="The Broad Institute Genome Sequencing Center for Infectious Disease"/>
            <person name="Wu L."/>
            <person name="Ma J."/>
        </authorList>
    </citation>
    <scope>NUCLEOTIDE SEQUENCE [LARGE SCALE GENOMIC DNA]</scope>
    <source>
        <strain evidence="4">CGMCC 1.18575</strain>
    </source>
</reference>